<sequence length="238" mass="27830">MFDIGYLTDLTFTLDLSNESFNKFYLLFEMGLFFTTLIFTPLTALALYLMWKFPQFHINLAILYSSLYFAYGFLTVGRLMTFAQIYQCGDKSDFAYFVASNSIVTERIWAIIYLKRYENKKDYKFIIIVTILQWFVSAIGFMLAVNAILYSSLYFAYGFLTVGRLMTFAQIYQCGDTSDFAYFVASNSIVTERIWAIIYLKRYENKKDYKFIIIVTILQWIVSAIGFMLAVNGKDFNQ</sequence>
<reference evidence="2" key="1">
    <citation type="submission" date="2022-11" db="UniProtKB">
        <authorList>
            <consortium name="WormBaseParasite"/>
        </authorList>
    </citation>
    <scope>IDENTIFICATION</scope>
</reference>
<protein>
    <submittedName>
        <fullName evidence="2">Uncharacterized protein</fullName>
    </submittedName>
</protein>
<accession>A0AC34F1C9</accession>
<organism evidence="1 2">
    <name type="scientific">Panagrolaimus sp. ES5</name>
    <dbReference type="NCBI Taxonomy" id="591445"/>
    <lineage>
        <taxon>Eukaryota</taxon>
        <taxon>Metazoa</taxon>
        <taxon>Ecdysozoa</taxon>
        <taxon>Nematoda</taxon>
        <taxon>Chromadorea</taxon>
        <taxon>Rhabditida</taxon>
        <taxon>Tylenchina</taxon>
        <taxon>Panagrolaimomorpha</taxon>
        <taxon>Panagrolaimoidea</taxon>
        <taxon>Panagrolaimidae</taxon>
        <taxon>Panagrolaimus</taxon>
    </lineage>
</organism>
<evidence type="ECO:0000313" key="1">
    <source>
        <dbReference type="Proteomes" id="UP000887579"/>
    </source>
</evidence>
<evidence type="ECO:0000313" key="2">
    <source>
        <dbReference type="WBParaSite" id="ES5_v2.g10788.t1"/>
    </source>
</evidence>
<dbReference type="Proteomes" id="UP000887579">
    <property type="component" value="Unplaced"/>
</dbReference>
<name>A0AC34F1C9_9BILA</name>
<proteinExistence type="predicted"/>
<dbReference type="WBParaSite" id="ES5_v2.g10788.t1">
    <property type="protein sequence ID" value="ES5_v2.g10788.t1"/>
    <property type="gene ID" value="ES5_v2.g10788"/>
</dbReference>